<comment type="similarity">
    <text evidence="1">Belongs to the disease resistance NB-LRR family.</text>
</comment>
<dbReference type="InterPro" id="IPR032675">
    <property type="entry name" value="LRR_dom_sf"/>
</dbReference>
<dbReference type="PANTHER" id="PTHR33463">
    <property type="entry name" value="NB-ARC DOMAIN-CONTAINING PROTEIN-RELATED"/>
    <property type="match status" value="1"/>
</dbReference>
<keyword evidence="2" id="KW-0547">Nucleotide-binding</keyword>
<evidence type="ECO:0000313" key="8">
    <source>
        <dbReference type="EMBL" id="TXG59141.1"/>
    </source>
</evidence>
<dbReference type="InterPro" id="IPR002182">
    <property type="entry name" value="NB-ARC"/>
</dbReference>
<evidence type="ECO:0000256" key="4">
    <source>
        <dbReference type="ARBA" id="ARBA00022840"/>
    </source>
</evidence>
<dbReference type="EMBL" id="VAHF01000007">
    <property type="protein sequence ID" value="TXG59141.1"/>
    <property type="molecule type" value="Genomic_DNA"/>
</dbReference>
<dbReference type="Pfam" id="PF00931">
    <property type="entry name" value="NB-ARC"/>
    <property type="match status" value="1"/>
</dbReference>
<reference evidence="9" key="1">
    <citation type="journal article" date="2019" name="Gigascience">
        <title>De novo genome assembly of the endangered Acer yangbiense, a plant species with extremely small populations endemic to Yunnan Province, China.</title>
        <authorList>
            <person name="Yang J."/>
            <person name="Wariss H.M."/>
            <person name="Tao L."/>
            <person name="Zhang R."/>
            <person name="Yun Q."/>
            <person name="Hollingsworth P."/>
            <person name="Dao Z."/>
            <person name="Luo G."/>
            <person name="Guo H."/>
            <person name="Ma Y."/>
            <person name="Sun W."/>
        </authorList>
    </citation>
    <scope>NUCLEOTIDE SEQUENCE [LARGE SCALE GENOMIC DNA]</scope>
    <source>
        <strain evidence="9">cv. Malutang</strain>
    </source>
</reference>
<dbReference type="Gene3D" id="3.40.50.300">
    <property type="entry name" value="P-loop containing nucleotide triphosphate hydrolases"/>
    <property type="match status" value="1"/>
</dbReference>
<dbReference type="Gene3D" id="1.10.8.430">
    <property type="entry name" value="Helical domain of apoptotic protease-activating factors"/>
    <property type="match status" value="1"/>
</dbReference>
<dbReference type="SUPFAM" id="SSF52047">
    <property type="entry name" value="RNI-like"/>
    <property type="match status" value="2"/>
</dbReference>
<dbReference type="InterPro" id="IPR042197">
    <property type="entry name" value="Apaf_helical"/>
</dbReference>
<accession>A0A5C7HQ30</accession>
<dbReference type="SUPFAM" id="SSF52058">
    <property type="entry name" value="L domain-like"/>
    <property type="match status" value="2"/>
</dbReference>
<dbReference type="InterPro" id="IPR027417">
    <property type="entry name" value="P-loop_NTPase"/>
</dbReference>
<dbReference type="GO" id="GO:0043531">
    <property type="term" value="F:ADP binding"/>
    <property type="evidence" value="ECO:0007669"/>
    <property type="project" value="InterPro"/>
</dbReference>
<dbReference type="OrthoDB" id="851324at2759"/>
<dbReference type="SUPFAM" id="SSF52540">
    <property type="entry name" value="P-loop containing nucleoside triphosphate hydrolases"/>
    <property type="match status" value="1"/>
</dbReference>
<evidence type="ECO:0000256" key="2">
    <source>
        <dbReference type="ARBA" id="ARBA00022741"/>
    </source>
</evidence>
<dbReference type="GO" id="GO:0005524">
    <property type="term" value="F:ATP binding"/>
    <property type="evidence" value="ECO:0007669"/>
    <property type="project" value="UniProtKB-KW"/>
</dbReference>
<dbReference type="Pfam" id="PF23247">
    <property type="entry name" value="LRR_RPS2"/>
    <property type="match status" value="8"/>
</dbReference>
<dbReference type="PANTHER" id="PTHR33463:SF203">
    <property type="entry name" value="AAA+ ATPASE DOMAIN-CONTAINING PROTEIN"/>
    <property type="match status" value="1"/>
</dbReference>
<sequence>MAEIVISIAAKVTEYLVDPILQPICYAFKYQRNMEELKKQVKKLTDERDSVQHSVDEAKRQGDEIEKQVQEWLDSVDEFVKEVFKSFVDDQVKVKKLIHERASVQHSVDEAKKQGDEIEKQVQEWLNSAVVKPITDDSVKANKLCSTGFCPNPMTRYSLSKKAAKAAKDGVILLGQGQFPKVHYRLPTPRTNSLIIKGYEDFASRMSLSERIMEALADTDTDLIGVYGMGGVGKTTLVNKVAQQAKENKLFDVVVTAAVTETPDIIKIQDQIADELGLKFQEPSVQGRAARLRERMKKENRIIVILDNVWAKLDLESIGIPIVGDEKGSITQKVHQKEGENANKKQCKIMLTSRRLDVLRDDMNIQKNFKVDVLSDPEAESLFWNTVGYSEEKSDLIPIAVEIVRKCAGLPVAIKTIANALKNKWLPSWKTARDQLKKANPKNIKGMNADVYSTIELSFNLLENEEAKSLFLFCSLCNGGYGVHITDLLKYSMGLGLFQDVYTVEEGRNKLLSLIDDLKISCLLMDDDDDNNFVKIHDVIHVVAVSIASTTKLWFNLRDAAGLKEELEKKLPKDSAAVTLHCRDIYELPEKIEFPKLELFLLNSKDASLQIPDAVFEGMKGLKVLDMSGIHLLSPPLSLRCVTNLHTLCLDRCQLEDVAIIGELKELEILSFLKSDIEHLPREIGQLTRLRLLDLSHCSRLKVIKPNVISSLTRLEELYMGNSFDQWDIDGQRNASLAELKQLSNLTALDIHVPNARIIPEGLSFEKLERYRIFVGEVWDWSGKCETSRTLKLKFSSSIYSSNEIKSLLNRTEDVHLDKLKGVKSVVYELSGEGFPQLKHLHVQNGSEIQHIANLFGCGLCNVFPRLESLFLNNLINLEKICHGPLATNSFSKLRIMTVRKCDRLKHLFSFSMVNNLLQLQEIEVTNCKKLEEIISKENMDLVHQNESIQRIVFTRLHTLTLKCLPQLTSFSFNASTPDIGSQEIVAEDEADAFMSLFSQNVELPSLKNLKLYSINIRCTWLDQLPVISSCYQALTNLTLEECNNLKFLFSYSVVQSLVELQKLEIRNCKSIEEIINSEELRGKEKVIMMVFPKLLNLQLKGLPKLSRFGSGNSVDFSTLTQISIKDCPNLKTFFSSSKYVDIIQSKEIEEMNCQDDIYPLFDEKVVLPTLASNNLSSIRIQTIWHNQLQPMSPCFQKLKEIIMDGCDTVKYGFPSSMVENLVQLEVLEISNCKLMEVVTVTAGERISNTLFTKLHRLHLKHLPELTTFCNFAGKLIELTSLSHLWLENCPKMHAFVSNSPRADIPAAKEEQKNSEKDLQYSHIQPFFDEKVAFPKIEHLALEWNWIVKEILHRNFSKYSCNLKVVELISASKQSGICPCCFLYTLTNLERLDVYFGFFEEIFTCEGLGCKEKHVEAPNKMSQLKLSRLVDSLHQWDEDSLPCKVFRNLTSLEVSNCAYLKNLVPTFVSFQNLKKLEVSHCDGLVNLMEVSVAKSLMQLTRLKISECKMIEEIIMHGIDEVENRMIFDQLEYLELHSLPKLTRFCSGNCNIVFPSLQQIVVRQCPTMEIFSQGVLSTPKLQRLQTAEVDDEGSWEGSLNTTIQKLFKDMIGFHDFEHLTTSEFPHLKEVWHDQFPVQVLCNLKSLVMDDCANISSPISGNLLLHLNSLEKLHVRNGDSLEEVFNLEELNADGDLKVLSQLSEFFLVDLPRLEHIWKKNHSEVLNFRNLKSIKVHYCSNLRYIFTPSVVLGLMQLQELEIKNCAIMEEIITMEGENDAAAFEKTTFLQLSCLIVKSLPNLTSFYSGSNTLECPSLTTINISDCPKMETFVFTHLKDNCTRITPLLSEKVELPTLASLKLSSIASQTIWHNQLQAHSACFHNLTKLTIYGCHNLKCLCPFSVAESLNHLEVIDIRNCKLTEGVVMAQDERKTSILFPKLNKLNLRDLPELIRFCTFNGNSIELPSLSALLIHNCPKMQTFASNSLPGIEEPEEVNTETEENLHSFFDEKVVLPTLASINLSSIRIQTIWHNQLQPMSPCFQNLKEIIMDGCDTVKYGLPSSMVESLVQLQVLEISNCKLMEVVTITAGERINNTLFTKLHRLHLKHLPELTTFCNFAGKLIELTSLAQLWLENCPKMHAFVSNSPHADMPAANEEQMNSERNLHSHIQPFFDEKQSLRAASSYVIGSQSTNNAKFTNSSSVGSSSLLRSQSYKRAGNTRSHCGRQEDSAGYGFIRDGGATGIGIG</sequence>
<dbReference type="Gene3D" id="3.80.10.10">
    <property type="entry name" value="Ribonuclease Inhibitor"/>
    <property type="match status" value="6"/>
</dbReference>
<dbReference type="PRINTS" id="PR00364">
    <property type="entry name" value="DISEASERSIST"/>
</dbReference>
<feature type="region of interest" description="Disordered" evidence="6">
    <location>
        <begin position="2208"/>
        <end position="2228"/>
    </location>
</feature>
<dbReference type="InterPro" id="IPR003593">
    <property type="entry name" value="AAA+_ATPase"/>
</dbReference>
<comment type="caution">
    <text evidence="8">The sequence shown here is derived from an EMBL/GenBank/DDBJ whole genome shotgun (WGS) entry which is preliminary data.</text>
</comment>
<keyword evidence="5" id="KW-0175">Coiled coil</keyword>
<evidence type="ECO:0000259" key="7">
    <source>
        <dbReference type="SMART" id="SM00382"/>
    </source>
</evidence>
<protein>
    <recommendedName>
        <fullName evidence="7">AAA+ ATPase domain-containing protein</fullName>
    </recommendedName>
</protein>
<feature type="domain" description="AAA+ ATPase" evidence="7">
    <location>
        <begin position="220"/>
        <end position="378"/>
    </location>
</feature>
<keyword evidence="3" id="KW-0611">Plant defense</keyword>
<dbReference type="SMART" id="SM00382">
    <property type="entry name" value="AAA"/>
    <property type="match status" value="1"/>
</dbReference>
<feature type="coiled-coil region" evidence="5">
    <location>
        <begin position="27"/>
        <end position="128"/>
    </location>
</feature>
<gene>
    <name evidence="8" type="ORF">EZV62_016970</name>
</gene>
<evidence type="ECO:0000256" key="5">
    <source>
        <dbReference type="SAM" id="Coils"/>
    </source>
</evidence>
<keyword evidence="4" id="KW-0067">ATP-binding</keyword>
<proteinExistence type="inferred from homology"/>
<name>A0A5C7HQ30_9ROSI</name>
<evidence type="ECO:0000256" key="3">
    <source>
        <dbReference type="ARBA" id="ARBA00022821"/>
    </source>
</evidence>
<dbReference type="InterPro" id="IPR050905">
    <property type="entry name" value="Plant_NBS-LRR"/>
</dbReference>
<dbReference type="Proteomes" id="UP000323000">
    <property type="component" value="Chromosome 7"/>
</dbReference>
<dbReference type="GO" id="GO:0006952">
    <property type="term" value="P:defense response"/>
    <property type="evidence" value="ECO:0007669"/>
    <property type="project" value="UniProtKB-KW"/>
</dbReference>
<organism evidence="8 9">
    <name type="scientific">Acer yangbiense</name>
    <dbReference type="NCBI Taxonomy" id="1000413"/>
    <lineage>
        <taxon>Eukaryota</taxon>
        <taxon>Viridiplantae</taxon>
        <taxon>Streptophyta</taxon>
        <taxon>Embryophyta</taxon>
        <taxon>Tracheophyta</taxon>
        <taxon>Spermatophyta</taxon>
        <taxon>Magnoliopsida</taxon>
        <taxon>eudicotyledons</taxon>
        <taxon>Gunneridae</taxon>
        <taxon>Pentapetalae</taxon>
        <taxon>rosids</taxon>
        <taxon>malvids</taxon>
        <taxon>Sapindales</taxon>
        <taxon>Sapindaceae</taxon>
        <taxon>Hippocastanoideae</taxon>
        <taxon>Acereae</taxon>
        <taxon>Acer</taxon>
    </lineage>
</organism>
<keyword evidence="9" id="KW-1185">Reference proteome</keyword>
<evidence type="ECO:0000256" key="1">
    <source>
        <dbReference type="ARBA" id="ARBA00008894"/>
    </source>
</evidence>
<evidence type="ECO:0000313" key="9">
    <source>
        <dbReference type="Proteomes" id="UP000323000"/>
    </source>
</evidence>
<dbReference type="InterPro" id="IPR057135">
    <property type="entry name" value="At4g27190-like_LRR"/>
</dbReference>
<evidence type="ECO:0000256" key="6">
    <source>
        <dbReference type="SAM" id="MobiDB-lite"/>
    </source>
</evidence>